<accession>A0A7X0J6G8</accession>
<evidence type="ECO:0000256" key="1">
    <source>
        <dbReference type="SAM" id="SignalP"/>
    </source>
</evidence>
<dbReference type="PROSITE" id="PS51257">
    <property type="entry name" value="PROKAR_LIPOPROTEIN"/>
    <property type="match status" value="1"/>
</dbReference>
<feature type="signal peptide" evidence="1">
    <location>
        <begin position="1"/>
        <end position="24"/>
    </location>
</feature>
<keyword evidence="1" id="KW-0732">Signal</keyword>
<evidence type="ECO:0000313" key="2">
    <source>
        <dbReference type="EMBL" id="MBB6501818.1"/>
    </source>
</evidence>
<dbReference type="EMBL" id="JACHCC010000011">
    <property type="protein sequence ID" value="MBB6501818.1"/>
    <property type="molecule type" value="Genomic_DNA"/>
</dbReference>
<evidence type="ECO:0000313" key="3">
    <source>
        <dbReference type="Proteomes" id="UP000521017"/>
    </source>
</evidence>
<dbReference type="RefSeq" id="WP_184627942.1">
    <property type="nucleotide sequence ID" value="NZ_JACHCC010000011.1"/>
</dbReference>
<sequence>MKQIQFICLLAACFLLSVSCIPKDQPERDKTTRPCHQIIYQILTTSPRYKSLTKGLAERIIANGGTSYGLLYEGSPNPKLDSALTYSKTYDYSVHESYPDREPVIARFSFDRKKRQLFEYDTAQDSLIAIAFNKKLLLDLDKACK</sequence>
<name>A0A7X0J6G8_9SPHI</name>
<dbReference type="AlphaFoldDB" id="A0A7X0J6G8"/>
<organism evidence="2 3">
    <name type="scientific">Pedobacter cryoconitis</name>
    <dbReference type="NCBI Taxonomy" id="188932"/>
    <lineage>
        <taxon>Bacteria</taxon>
        <taxon>Pseudomonadati</taxon>
        <taxon>Bacteroidota</taxon>
        <taxon>Sphingobacteriia</taxon>
        <taxon>Sphingobacteriales</taxon>
        <taxon>Sphingobacteriaceae</taxon>
        <taxon>Pedobacter</taxon>
    </lineage>
</organism>
<evidence type="ECO:0008006" key="4">
    <source>
        <dbReference type="Google" id="ProtNLM"/>
    </source>
</evidence>
<proteinExistence type="predicted"/>
<feature type="chain" id="PRO_5030629446" description="Lipoprotein" evidence="1">
    <location>
        <begin position="25"/>
        <end position="145"/>
    </location>
</feature>
<gene>
    <name evidence="2" type="ORF">HDF25_003995</name>
</gene>
<reference evidence="2 3" key="1">
    <citation type="submission" date="2020-08" db="EMBL/GenBank/DDBJ databases">
        <title>Genomic Encyclopedia of Type Strains, Phase IV (KMG-V): Genome sequencing to study the core and pangenomes of soil and plant-associated prokaryotes.</title>
        <authorList>
            <person name="Whitman W."/>
        </authorList>
    </citation>
    <scope>NUCLEOTIDE SEQUENCE [LARGE SCALE GENOMIC DNA]</scope>
    <source>
        <strain evidence="2 3">M2T3</strain>
    </source>
</reference>
<comment type="caution">
    <text evidence="2">The sequence shown here is derived from an EMBL/GenBank/DDBJ whole genome shotgun (WGS) entry which is preliminary data.</text>
</comment>
<protein>
    <recommendedName>
        <fullName evidence="4">Lipoprotein</fullName>
    </recommendedName>
</protein>
<dbReference type="Proteomes" id="UP000521017">
    <property type="component" value="Unassembled WGS sequence"/>
</dbReference>